<proteinExistence type="predicted"/>
<name>V9VW96_9RHOB</name>
<dbReference type="EMBL" id="CP006773">
    <property type="protein sequence ID" value="AHD03036.1"/>
    <property type="molecule type" value="Genomic_DNA"/>
</dbReference>
<dbReference type="PATRIC" id="fig|999552.6.peg.1878"/>
<organism evidence="1 2">
    <name type="scientific">Leisingera methylohalidivorans DSM 14336</name>
    <dbReference type="NCBI Taxonomy" id="999552"/>
    <lineage>
        <taxon>Bacteria</taxon>
        <taxon>Pseudomonadati</taxon>
        <taxon>Pseudomonadota</taxon>
        <taxon>Alphaproteobacteria</taxon>
        <taxon>Rhodobacterales</taxon>
        <taxon>Roseobacteraceae</taxon>
        <taxon>Leisingera</taxon>
    </lineage>
</organism>
<evidence type="ECO:0000313" key="2">
    <source>
        <dbReference type="Proteomes" id="UP000018780"/>
    </source>
</evidence>
<evidence type="ECO:0000313" key="1">
    <source>
        <dbReference type="EMBL" id="AHD03036.1"/>
    </source>
</evidence>
<dbReference type="HOGENOM" id="CLU_3356880_0_0_5"/>
<dbReference type="AlphaFoldDB" id="V9VW96"/>
<protein>
    <submittedName>
        <fullName evidence="1">Uncharacterized protein</fullName>
    </submittedName>
</protein>
<dbReference type="KEGG" id="lmd:METH_09395"/>
<keyword evidence="2" id="KW-1185">Reference proteome</keyword>
<gene>
    <name evidence="1" type="ORF">METH_09395</name>
</gene>
<dbReference type="Proteomes" id="UP000018780">
    <property type="component" value="Chromosome"/>
</dbReference>
<sequence>MDQKTQINIRYILLPVSGPDWHRVRLGAGALLAVQG</sequence>
<reference evidence="1 2" key="1">
    <citation type="submission" date="2013-09" db="EMBL/GenBank/DDBJ databases">
        <authorList>
            <consortium name="DOE Joint Genome Institute"/>
            <person name="Klenk H.-P."/>
            <person name="Huntemann M."/>
            <person name="Han J."/>
            <person name="Chen A."/>
            <person name="Kyrpides N."/>
            <person name="Mavromatis K."/>
            <person name="Markowitz V."/>
            <person name="Palaniappan K."/>
            <person name="Ivanova N."/>
            <person name="Schaumberg A."/>
            <person name="Pati A."/>
            <person name="Liolios K."/>
            <person name="Nordberg H.P."/>
            <person name="Cantor M.N."/>
            <person name="Hua S.X."/>
            <person name="Woyke T."/>
        </authorList>
    </citation>
    <scope>NUCLEOTIDE SEQUENCE [LARGE SCALE GENOMIC DNA]</scope>
    <source>
        <strain evidence="1 2">DSM 14336</strain>
    </source>
</reference>
<accession>V9VW96</accession>